<sequence length="216" mass="24403">MDMSTPNSDMLVIVLHDIHGITPFFQKTCERIQSTGADVLCPDLYTLVNPYAYNRGSNPHTYFLNNIGFEGPKERIIDIVRSYRSSYKRIVILGFSVGATIAWLCSGESLVDGVVGLYGSRIRNYMHIQPRCPVLLLFALSEQAYHPPDLQKPLEEKGEHVQTQWYYAAHGFADPQSESFCPKSADTAWEEIVSFLRKTEFGEKLRSNTSITTNSV</sequence>
<dbReference type="Pfam" id="PF01738">
    <property type="entry name" value="DLH"/>
    <property type="match status" value="1"/>
</dbReference>
<dbReference type="InterPro" id="IPR002925">
    <property type="entry name" value="Dienelactn_hydro"/>
</dbReference>
<dbReference type="Gene3D" id="3.40.50.1820">
    <property type="entry name" value="alpha/beta hydrolase"/>
    <property type="match status" value="1"/>
</dbReference>
<dbReference type="PANTHER" id="PTHR46623:SF6">
    <property type="entry name" value="ALPHA_BETA-HYDROLASES SUPERFAMILY PROTEIN"/>
    <property type="match status" value="1"/>
</dbReference>
<evidence type="ECO:0000313" key="3">
    <source>
        <dbReference type="Proteomes" id="UP000618579"/>
    </source>
</evidence>
<keyword evidence="2" id="KW-0378">Hydrolase</keyword>
<reference evidence="2 3" key="1">
    <citation type="submission" date="2019-10" db="EMBL/GenBank/DDBJ databases">
        <title>Description of Paenibacillus pedi sp. nov.</title>
        <authorList>
            <person name="Carlier A."/>
            <person name="Qi S."/>
        </authorList>
    </citation>
    <scope>NUCLEOTIDE SEQUENCE [LARGE SCALE GENOMIC DNA]</scope>
    <source>
        <strain evidence="2 3">LMG 31457</strain>
    </source>
</reference>
<keyword evidence="3" id="KW-1185">Reference proteome</keyword>
<proteinExistence type="predicted"/>
<dbReference type="SUPFAM" id="SSF53474">
    <property type="entry name" value="alpha/beta-Hydrolases"/>
    <property type="match status" value="1"/>
</dbReference>
<dbReference type="InterPro" id="IPR051049">
    <property type="entry name" value="Dienelactone_hydrolase-like"/>
</dbReference>
<gene>
    <name evidence="2" type="ORF">GC097_11585</name>
</gene>
<dbReference type="RefSeq" id="WP_171683488.1">
    <property type="nucleotide sequence ID" value="NZ_WHNZ01000022.1"/>
</dbReference>
<dbReference type="PANTHER" id="PTHR46623">
    <property type="entry name" value="CARBOXYMETHYLENEBUTENOLIDASE-RELATED"/>
    <property type="match status" value="1"/>
</dbReference>
<evidence type="ECO:0000259" key="1">
    <source>
        <dbReference type="Pfam" id="PF01738"/>
    </source>
</evidence>
<dbReference type="Proteomes" id="UP000618579">
    <property type="component" value="Unassembled WGS sequence"/>
</dbReference>
<dbReference type="EMBL" id="WHNZ01000022">
    <property type="protein sequence ID" value="NOV00658.1"/>
    <property type="molecule type" value="Genomic_DNA"/>
</dbReference>
<organism evidence="2 3">
    <name type="scientific">Paenibacillus planticolens</name>
    <dbReference type="NCBI Taxonomy" id="2654976"/>
    <lineage>
        <taxon>Bacteria</taxon>
        <taxon>Bacillati</taxon>
        <taxon>Bacillota</taxon>
        <taxon>Bacilli</taxon>
        <taxon>Bacillales</taxon>
        <taxon>Paenibacillaceae</taxon>
        <taxon>Paenibacillus</taxon>
    </lineage>
</organism>
<feature type="domain" description="Dienelactone hydrolase" evidence="1">
    <location>
        <begin position="10"/>
        <end position="198"/>
    </location>
</feature>
<protein>
    <submittedName>
        <fullName evidence="2">Dienelactone hydrolase family protein</fullName>
    </submittedName>
</protein>
<evidence type="ECO:0000313" key="2">
    <source>
        <dbReference type="EMBL" id="NOV00658.1"/>
    </source>
</evidence>
<dbReference type="GO" id="GO:0016787">
    <property type="term" value="F:hydrolase activity"/>
    <property type="evidence" value="ECO:0007669"/>
    <property type="project" value="UniProtKB-KW"/>
</dbReference>
<comment type="caution">
    <text evidence="2">The sequence shown here is derived from an EMBL/GenBank/DDBJ whole genome shotgun (WGS) entry which is preliminary data.</text>
</comment>
<accession>A0ABX1ZLU3</accession>
<dbReference type="InterPro" id="IPR029058">
    <property type="entry name" value="AB_hydrolase_fold"/>
</dbReference>
<name>A0ABX1ZLU3_9BACL</name>